<dbReference type="InterPro" id="IPR027417">
    <property type="entry name" value="P-loop_NTPase"/>
</dbReference>
<keyword evidence="5" id="KW-1185">Reference proteome</keyword>
<keyword evidence="1" id="KW-0677">Repeat</keyword>
<feature type="region of interest" description="Disordered" evidence="2">
    <location>
        <begin position="175"/>
        <end position="196"/>
    </location>
</feature>
<evidence type="ECO:0000256" key="2">
    <source>
        <dbReference type="SAM" id="MobiDB-lite"/>
    </source>
</evidence>
<dbReference type="Gene3D" id="3.40.50.300">
    <property type="entry name" value="P-loop containing nucleotide triphosphate hydrolases"/>
    <property type="match status" value="1"/>
</dbReference>
<evidence type="ECO:0000313" key="4">
    <source>
        <dbReference type="EMBL" id="KAF5360378.1"/>
    </source>
</evidence>
<name>A0A8H5G8P0_9AGAR</name>
<dbReference type="OrthoDB" id="5967843at2759"/>
<dbReference type="PANTHER" id="PTHR10039">
    <property type="entry name" value="AMELOGENIN"/>
    <property type="match status" value="1"/>
</dbReference>
<evidence type="ECO:0000259" key="3">
    <source>
        <dbReference type="Pfam" id="PF24883"/>
    </source>
</evidence>
<evidence type="ECO:0000256" key="1">
    <source>
        <dbReference type="ARBA" id="ARBA00022737"/>
    </source>
</evidence>
<dbReference type="SUPFAM" id="SSF52540">
    <property type="entry name" value="P-loop containing nucleoside triphosphate hydrolases"/>
    <property type="match status" value="1"/>
</dbReference>
<accession>A0A8H5G8P0</accession>
<feature type="region of interest" description="Disordered" evidence="2">
    <location>
        <begin position="68"/>
        <end position="124"/>
    </location>
</feature>
<dbReference type="PANTHER" id="PTHR10039:SF17">
    <property type="entry name" value="FUNGAL STAND N-TERMINAL GOODBYE DOMAIN-CONTAINING PROTEIN-RELATED"/>
    <property type="match status" value="1"/>
</dbReference>
<dbReference type="InterPro" id="IPR056884">
    <property type="entry name" value="NPHP3-like_N"/>
</dbReference>
<feature type="domain" description="Nephrocystin 3-like N-terminal" evidence="3">
    <location>
        <begin position="202"/>
        <end position="363"/>
    </location>
</feature>
<dbReference type="Proteomes" id="UP000559027">
    <property type="component" value="Unassembled WGS sequence"/>
</dbReference>
<organism evidence="4 5">
    <name type="scientific">Leucocoprinus leucothites</name>
    <dbReference type="NCBI Taxonomy" id="201217"/>
    <lineage>
        <taxon>Eukaryota</taxon>
        <taxon>Fungi</taxon>
        <taxon>Dikarya</taxon>
        <taxon>Basidiomycota</taxon>
        <taxon>Agaricomycotina</taxon>
        <taxon>Agaricomycetes</taxon>
        <taxon>Agaricomycetidae</taxon>
        <taxon>Agaricales</taxon>
        <taxon>Agaricineae</taxon>
        <taxon>Agaricaceae</taxon>
        <taxon>Leucocoprinus</taxon>
    </lineage>
</organism>
<comment type="caution">
    <text evidence="4">The sequence shown here is derived from an EMBL/GenBank/DDBJ whole genome shotgun (WGS) entry which is preliminary data.</text>
</comment>
<feature type="compositionally biased region" description="Polar residues" evidence="2">
    <location>
        <begin position="113"/>
        <end position="123"/>
    </location>
</feature>
<evidence type="ECO:0000313" key="5">
    <source>
        <dbReference type="Proteomes" id="UP000559027"/>
    </source>
</evidence>
<protein>
    <recommendedName>
        <fullName evidence="3">Nephrocystin 3-like N-terminal domain-containing protein</fullName>
    </recommendedName>
</protein>
<proteinExistence type="predicted"/>
<dbReference type="AlphaFoldDB" id="A0A8H5G8P0"/>
<sequence>MALVTEWIIPILTWGLLRLWRTIFTPIKRALVIFCDAIAIPLGRQMWRLTHKTDLGEPLQDGFVETPPEGGASAVCEGPLSKQSVNIEPESPRRLRAISVESNPLQDMPNRRGPSSSEPSIENITPDERKNLTVFNQPHSFIIRDSTFVTLDKKASNTSAEEEEKAMNLLRSKRTQGAEANSYERFPPPRCHPETRKTTRGAITRWLDNIHRDTNMYWLLGPAGVGKSAIAQTIAEQTQAIGYLGATFFFSRPNGRDDPATVVPTLAHQFAIRFPQYKQFITKSLATDPTILEKTIDFQFQHLIVEPFRHLRAAQTVTQPILAIIDGLDECRDKDAQSAFIRMISSCTSPEEDIPLAWLVCSRPEWHLQRLYSKEDPSVKCVSDELLVDGVEGRDDVHRFICDEFAEIRLRYRDEIDERWPEEDDVVELANISSGQFAFASTAMRFIKSDEPGDPISQLQTCLEVIRKSPISEGDVNPFQALDFLYRHVFEAIPPKTLQNTMRIIALHKLLTNRKYPSDAIGLYEQNSISEQANLLQLSKASFYASLRGLHSVINIPSTEDAHAETLHVYHASLLDFLQDPGRSGRFNQQLVEAHFNVVSQMLKWQSFLNPICCCEGAITSLGVCRTQRQSMLRQDALVLAIRFPTWH</sequence>
<dbReference type="Pfam" id="PF24883">
    <property type="entry name" value="NPHP3_N"/>
    <property type="match status" value="1"/>
</dbReference>
<gene>
    <name evidence="4" type="ORF">D9756_005184</name>
</gene>
<reference evidence="4 5" key="1">
    <citation type="journal article" date="2020" name="ISME J.">
        <title>Uncovering the hidden diversity of litter-decomposition mechanisms in mushroom-forming fungi.</title>
        <authorList>
            <person name="Floudas D."/>
            <person name="Bentzer J."/>
            <person name="Ahren D."/>
            <person name="Johansson T."/>
            <person name="Persson P."/>
            <person name="Tunlid A."/>
        </authorList>
    </citation>
    <scope>NUCLEOTIDE SEQUENCE [LARGE SCALE GENOMIC DNA]</scope>
    <source>
        <strain evidence="4 5">CBS 146.42</strain>
    </source>
</reference>
<dbReference type="EMBL" id="JAACJO010000003">
    <property type="protein sequence ID" value="KAF5360378.1"/>
    <property type="molecule type" value="Genomic_DNA"/>
</dbReference>